<feature type="region of interest" description="Disordered" evidence="1">
    <location>
        <begin position="1"/>
        <end position="52"/>
    </location>
</feature>
<organism evidence="3 4">
    <name type="scientific">Staurois parvus</name>
    <dbReference type="NCBI Taxonomy" id="386267"/>
    <lineage>
        <taxon>Eukaryota</taxon>
        <taxon>Metazoa</taxon>
        <taxon>Chordata</taxon>
        <taxon>Craniata</taxon>
        <taxon>Vertebrata</taxon>
        <taxon>Euteleostomi</taxon>
        <taxon>Amphibia</taxon>
        <taxon>Batrachia</taxon>
        <taxon>Anura</taxon>
        <taxon>Neobatrachia</taxon>
        <taxon>Ranoidea</taxon>
        <taxon>Ranidae</taxon>
        <taxon>Staurois</taxon>
    </lineage>
</organism>
<keyword evidence="4" id="KW-1185">Reference proteome</keyword>
<proteinExistence type="predicted"/>
<dbReference type="InterPro" id="IPR032384">
    <property type="entry name" value="Kif23_Arf-bd"/>
</dbReference>
<protein>
    <recommendedName>
        <fullName evidence="2">Kinesin-like protein Kif23 Arf6-interacting domain-containing protein</fullName>
    </recommendedName>
</protein>
<evidence type="ECO:0000313" key="4">
    <source>
        <dbReference type="Proteomes" id="UP001162483"/>
    </source>
</evidence>
<feature type="non-terminal residue" evidence="3">
    <location>
        <position position="1"/>
    </location>
</feature>
<feature type="compositionally biased region" description="Basic and acidic residues" evidence="1">
    <location>
        <begin position="1"/>
        <end position="11"/>
    </location>
</feature>
<feature type="domain" description="Kinesin-like protein Kif23 Arf6-interacting" evidence="2">
    <location>
        <begin position="25"/>
        <end position="126"/>
    </location>
</feature>
<evidence type="ECO:0000313" key="3">
    <source>
        <dbReference type="EMBL" id="CAI9590787.1"/>
    </source>
</evidence>
<dbReference type="Proteomes" id="UP001162483">
    <property type="component" value="Unassembled WGS sequence"/>
</dbReference>
<sequence length="185" mass="20619">REKDRDREPKVPTRSISPSPVPTVPPVHSRHRRSRSAGAERWVDHKPSGSVETETVMQPHVPNAIKVSVASEKALAKCDKYMLTHQQLASDGEMETKLIKGDVFRTRGGGQSVQFTDIETLRQESPPGNGRKRRSSETNRPPPAESTESEWTDVETRCSVAVEMRAGSNLGPGYQHHALPKRRKP</sequence>
<feature type="region of interest" description="Disordered" evidence="1">
    <location>
        <begin position="166"/>
        <end position="185"/>
    </location>
</feature>
<evidence type="ECO:0000256" key="1">
    <source>
        <dbReference type="SAM" id="MobiDB-lite"/>
    </source>
</evidence>
<dbReference type="Gene3D" id="2.60.40.4330">
    <property type="entry name" value="Kinesin-like protein Kif23, Arf6-interacting domain"/>
    <property type="match status" value="1"/>
</dbReference>
<name>A0ABN9F186_9NEOB</name>
<dbReference type="InterPro" id="IPR038105">
    <property type="entry name" value="Kif23_Arf-bd_sf"/>
</dbReference>
<accession>A0ABN9F186</accession>
<feature type="region of interest" description="Disordered" evidence="1">
    <location>
        <begin position="106"/>
        <end position="154"/>
    </location>
</feature>
<dbReference type="EMBL" id="CATNWA010016206">
    <property type="protein sequence ID" value="CAI9590787.1"/>
    <property type="molecule type" value="Genomic_DNA"/>
</dbReference>
<gene>
    <name evidence="3" type="ORF">SPARVUS_LOCUS11105604</name>
</gene>
<reference evidence="3" key="1">
    <citation type="submission" date="2023-05" db="EMBL/GenBank/DDBJ databases">
        <authorList>
            <person name="Stuckert A."/>
        </authorList>
    </citation>
    <scope>NUCLEOTIDE SEQUENCE</scope>
</reference>
<dbReference type="Pfam" id="PF16540">
    <property type="entry name" value="MKLP1_Arf_bdg"/>
    <property type="match status" value="1"/>
</dbReference>
<evidence type="ECO:0000259" key="2">
    <source>
        <dbReference type="Pfam" id="PF16540"/>
    </source>
</evidence>
<comment type="caution">
    <text evidence="3">The sequence shown here is derived from an EMBL/GenBank/DDBJ whole genome shotgun (WGS) entry which is preliminary data.</text>
</comment>